<organism evidence="5 6">
    <name type="scientific">Saliniramus fredricksonii</name>
    <dbReference type="NCBI Taxonomy" id="1653334"/>
    <lineage>
        <taxon>Bacteria</taxon>
        <taxon>Pseudomonadati</taxon>
        <taxon>Pseudomonadota</taxon>
        <taxon>Alphaproteobacteria</taxon>
        <taxon>Hyphomicrobiales</taxon>
        <taxon>Salinarimonadaceae</taxon>
        <taxon>Saliniramus</taxon>
    </lineage>
</organism>
<reference evidence="5 6" key="1">
    <citation type="submission" date="2016-08" db="EMBL/GenBank/DDBJ databases">
        <authorList>
            <person name="Varghese N."/>
            <person name="Submissions Spin"/>
        </authorList>
    </citation>
    <scope>NUCLEOTIDE SEQUENCE [LARGE SCALE GENOMIC DNA]</scope>
    <source>
        <strain evidence="5 6">HL-109</strain>
    </source>
</reference>
<dbReference type="EMBL" id="FMBM01000001">
    <property type="protein sequence ID" value="SCC77994.1"/>
    <property type="molecule type" value="Genomic_DNA"/>
</dbReference>
<name>A0ABY0K3I2_9HYPH</name>
<dbReference type="Proteomes" id="UP000182800">
    <property type="component" value="Unassembled WGS sequence"/>
</dbReference>
<dbReference type="Gene3D" id="3.50.50.60">
    <property type="entry name" value="FAD/NAD(P)-binding domain"/>
    <property type="match status" value="1"/>
</dbReference>
<feature type="transmembrane region" description="Helical" evidence="3">
    <location>
        <begin position="20"/>
        <end position="41"/>
    </location>
</feature>
<protein>
    <submittedName>
        <fullName evidence="5">Dehydrogenase (Flavoprotein)</fullName>
    </submittedName>
</protein>
<dbReference type="InterPro" id="IPR002938">
    <property type="entry name" value="FAD-bd"/>
</dbReference>
<accession>A0ABY0K3I2</accession>
<gene>
    <name evidence="5" type="ORF">GA0071312_0018</name>
</gene>
<feature type="domain" description="FAD-binding" evidence="4">
    <location>
        <begin position="19"/>
        <end position="327"/>
    </location>
</feature>
<keyword evidence="2" id="KW-0520">NAD</keyword>
<keyword evidence="3" id="KW-1133">Transmembrane helix</keyword>
<evidence type="ECO:0000313" key="6">
    <source>
        <dbReference type="Proteomes" id="UP000182800"/>
    </source>
</evidence>
<comment type="caution">
    <text evidence="5">The sequence shown here is derived from an EMBL/GenBank/DDBJ whole genome shotgun (WGS) entry which is preliminary data.</text>
</comment>
<keyword evidence="3" id="KW-0812">Transmembrane</keyword>
<dbReference type="InterPro" id="IPR050631">
    <property type="entry name" value="PheA/TfdB_FAD_monoxygenase"/>
</dbReference>
<keyword evidence="3" id="KW-0472">Membrane</keyword>
<proteinExistence type="predicted"/>
<dbReference type="PANTHER" id="PTHR43476:SF4">
    <property type="entry name" value="BLR0106 PROTEIN"/>
    <property type="match status" value="1"/>
</dbReference>
<evidence type="ECO:0000259" key="4">
    <source>
        <dbReference type="Pfam" id="PF01494"/>
    </source>
</evidence>
<evidence type="ECO:0000256" key="2">
    <source>
        <dbReference type="ARBA" id="ARBA00023027"/>
    </source>
</evidence>
<evidence type="ECO:0000256" key="3">
    <source>
        <dbReference type="SAM" id="Phobius"/>
    </source>
</evidence>
<dbReference type="PANTHER" id="PTHR43476">
    <property type="entry name" value="3-(3-HYDROXY-PHENYL)PROPIONATE/3-HYDROXYCINNAMIC ACID HYDROXYLASE"/>
    <property type="match status" value="1"/>
</dbReference>
<keyword evidence="1" id="KW-0560">Oxidoreductase</keyword>
<sequence>MAMNIQEEYGRSEEDDTHDVVIVGAGISGSAAAILLGRLGLKILVLEKKLSSDEYKANCTTFIQASALPVIRGLGIQEELEKEGAVRNSALFWTEFGWIVDRLQRDKAYGHGYSVQRKKLDPLLRRKAVEVGNVTIRLGATLDSLVESEDGNIVGIGYLGADGIRRESHAQLVILADGRNSRGADLASVPTVRRENNRFVYFAYYKNMPLKTGKTAQFWQRDRDMGFAYPFDDDLTMLCCFVTHDQYENWRGDKFAALESFFDDLPCAPDKSQALRASRMLGMRRLDDYKRPAVHQNLALIGDACMSCDPMSGVGCGFALQSAQWLTECVGDALVRRDDLRPSLSAYRRKHRKMLAGHEFFIKDNATGRPMSFLEKLISRAAVADAKVAHRLHLFIGRVISWKAFLTPPMLLRILTSNVTYARRKDELRAHEPI</sequence>
<keyword evidence="6" id="KW-1185">Reference proteome</keyword>
<dbReference type="Pfam" id="PF01494">
    <property type="entry name" value="FAD_binding_3"/>
    <property type="match status" value="1"/>
</dbReference>
<evidence type="ECO:0000256" key="1">
    <source>
        <dbReference type="ARBA" id="ARBA00023002"/>
    </source>
</evidence>
<evidence type="ECO:0000313" key="5">
    <source>
        <dbReference type="EMBL" id="SCC77994.1"/>
    </source>
</evidence>
<dbReference type="InterPro" id="IPR036188">
    <property type="entry name" value="FAD/NAD-bd_sf"/>
</dbReference>
<dbReference type="PRINTS" id="PR00420">
    <property type="entry name" value="RNGMNOXGNASE"/>
</dbReference>
<dbReference type="RefSeq" id="WP_074443120.1">
    <property type="nucleotide sequence ID" value="NZ_FMBM01000001.1"/>
</dbReference>
<dbReference type="SUPFAM" id="SSF51905">
    <property type="entry name" value="FAD/NAD(P)-binding domain"/>
    <property type="match status" value="1"/>
</dbReference>